<sequence length="150" mass="16222">MKGIVAVLQEDEEDDANNSLTFTERAREGRPSTSRSEINTPRDKTITILYAQRDDTAKGLTPQRKTSLEPIDVALELRGADSLTCQSSSPRARKTLCYPTRDKEANENISKDGKPDCHQMANLRPPCAALPNTNSTGAAASAAGRAASFD</sequence>
<proteinExistence type="predicted"/>
<keyword evidence="3" id="KW-1185">Reference proteome</keyword>
<evidence type="ECO:0000256" key="1">
    <source>
        <dbReference type="SAM" id="MobiDB-lite"/>
    </source>
</evidence>
<gene>
    <name evidence="2" type="ORF">EYF80_003332</name>
</gene>
<organism evidence="2 3">
    <name type="scientific">Liparis tanakae</name>
    <name type="common">Tanaka's snailfish</name>
    <dbReference type="NCBI Taxonomy" id="230148"/>
    <lineage>
        <taxon>Eukaryota</taxon>
        <taxon>Metazoa</taxon>
        <taxon>Chordata</taxon>
        <taxon>Craniata</taxon>
        <taxon>Vertebrata</taxon>
        <taxon>Euteleostomi</taxon>
        <taxon>Actinopterygii</taxon>
        <taxon>Neopterygii</taxon>
        <taxon>Teleostei</taxon>
        <taxon>Neoteleostei</taxon>
        <taxon>Acanthomorphata</taxon>
        <taxon>Eupercaria</taxon>
        <taxon>Perciformes</taxon>
        <taxon>Cottioidei</taxon>
        <taxon>Cottales</taxon>
        <taxon>Liparidae</taxon>
        <taxon>Liparis</taxon>
    </lineage>
</organism>
<feature type="region of interest" description="Disordered" evidence="1">
    <location>
        <begin position="128"/>
        <end position="150"/>
    </location>
</feature>
<dbReference type="AlphaFoldDB" id="A0A4Z2JB09"/>
<dbReference type="EMBL" id="SRLO01000015">
    <property type="protein sequence ID" value="TNN86562.1"/>
    <property type="molecule type" value="Genomic_DNA"/>
</dbReference>
<protein>
    <submittedName>
        <fullName evidence="2">Uncharacterized protein</fullName>
    </submittedName>
</protein>
<name>A0A4Z2JB09_9TELE</name>
<comment type="caution">
    <text evidence="2">The sequence shown here is derived from an EMBL/GenBank/DDBJ whole genome shotgun (WGS) entry which is preliminary data.</text>
</comment>
<accession>A0A4Z2JB09</accession>
<feature type="region of interest" description="Disordered" evidence="1">
    <location>
        <begin position="1"/>
        <end position="42"/>
    </location>
</feature>
<reference evidence="2 3" key="1">
    <citation type="submission" date="2019-03" db="EMBL/GenBank/DDBJ databases">
        <title>First draft genome of Liparis tanakae, snailfish: a comprehensive survey of snailfish specific genes.</title>
        <authorList>
            <person name="Kim W."/>
            <person name="Song I."/>
            <person name="Jeong J.-H."/>
            <person name="Kim D."/>
            <person name="Kim S."/>
            <person name="Ryu S."/>
            <person name="Song J.Y."/>
            <person name="Lee S.K."/>
        </authorList>
    </citation>
    <scope>NUCLEOTIDE SEQUENCE [LARGE SCALE GENOMIC DNA]</scope>
    <source>
        <tissue evidence="2">Muscle</tissue>
    </source>
</reference>
<evidence type="ECO:0000313" key="2">
    <source>
        <dbReference type="EMBL" id="TNN86562.1"/>
    </source>
</evidence>
<feature type="compositionally biased region" description="Low complexity" evidence="1">
    <location>
        <begin position="137"/>
        <end position="150"/>
    </location>
</feature>
<evidence type="ECO:0000313" key="3">
    <source>
        <dbReference type="Proteomes" id="UP000314294"/>
    </source>
</evidence>
<dbReference type="Proteomes" id="UP000314294">
    <property type="component" value="Unassembled WGS sequence"/>
</dbReference>